<dbReference type="GO" id="GO:0043138">
    <property type="term" value="F:3'-5' DNA helicase activity"/>
    <property type="evidence" value="ECO:0007669"/>
    <property type="project" value="UniProtKB-EC"/>
</dbReference>
<keyword evidence="3" id="KW-0227">DNA damage</keyword>
<evidence type="ECO:0000313" key="18">
    <source>
        <dbReference type="Proteomes" id="UP000199306"/>
    </source>
</evidence>
<evidence type="ECO:0000259" key="15">
    <source>
        <dbReference type="PROSITE" id="PS51198"/>
    </source>
</evidence>
<dbReference type="InterPro" id="IPR000212">
    <property type="entry name" value="DNA_helicase_UvrD/REP"/>
</dbReference>
<dbReference type="Pfam" id="PF00580">
    <property type="entry name" value="UvrD-helicase"/>
    <property type="match status" value="1"/>
</dbReference>
<dbReference type="AlphaFoldDB" id="A0A1I5MH92"/>
<evidence type="ECO:0000256" key="4">
    <source>
        <dbReference type="ARBA" id="ARBA00022801"/>
    </source>
</evidence>
<dbReference type="InterPro" id="IPR022765">
    <property type="entry name" value="Dna2/Cas4_DUF83"/>
</dbReference>
<dbReference type="RefSeq" id="WP_092011054.1">
    <property type="nucleotide sequence ID" value="NZ_FOXH01000001.1"/>
</dbReference>
<evidence type="ECO:0000256" key="14">
    <source>
        <dbReference type="PROSITE-ProRule" id="PRU00560"/>
    </source>
</evidence>
<dbReference type="GO" id="GO:0004527">
    <property type="term" value="F:exonuclease activity"/>
    <property type="evidence" value="ECO:0007669"/>
    <property type="project" value="UniProtKB-KW"/>
</dbReference>
<dbReference type="OrthoDB" id="9810135at2"/>
<dbReference type="Gene3D" id="3.40.50.300">
    <property type="entry name" value="P-loop containing nucleotide triphosphate hydrolases"/>
    <property type="match status" value="4"/>
</dbReference>
<evidence type="ECO:0000256" key="8">
    <source>
        <dbReference type="ARBA" id="ARBA00023125"/>
    </source>
</evidence>
<dbReference type="GO" id="GO:0003677">
    <property type="term" value="F:DNA binding"/>
    <property type="evidence" value="ECO:0007669"/>
    <property type="project" value="UniProtKB-KW"/>
</dbReference>
<keyword evidence="18" id="KW-1185">Reference proteome</keyword>
<evidence type="ECO:0000256" key="11">
    <source>
        <dbReference type="ARBA" id="ARBA00034617"/>
    </source>
</evidence>
<dbReference type="GO" id="GO:0000725">
    <property type="term" value="P:recombinational repair"/>
    <property type="evidence" value="ECO:0007669"/>
    <property type="project" value="TreeGrafter"/>
</dbReference>
<dbReference type="STRING" id="1079859.SAMN04515674_101308"/>
<feature type="domain" description="UvrD-like helicase ATP-binding" evidence="15">
    <location>
        <begin position="1"/>
        <end position="506"/>
    </location>
</feature>
<gene>
    <name evidence="17" type="ORF">SAMN04515674_101308</name>
</gene>
<dbReference type="SUPFAM" id="SSF52540">
    <property type="entry name" value="P-loop containing nucleoside triphosphate hydrolases"/>
    <property type="match status" value="1"/>
</dbReference>
<dbReference type="Pfam" id="PF01930">
    <property type="entry name" value="Cas_Cas4"/>
    <property type="match status" value="1"/>
</dbReference>
<evidence type="ECO:0000256" key="9">
    <source>
        <dbReference type="ARBA" id="ARBA00023204"/>
    </source>
</evidence>
<dbReference type="PROSITE" id="PS51217">
    <property type="entry name" value="UVRD_HELICASE_CTER"/>
    <property type="match status" value="1"/>
</dbReference>
<organism evidence="17 18">
    <name type="scientific">Pseudarcicella hirudinis</name>
    <dbReference type="NCBI Taxonomy" id="1079859"/>
    <lineage>
        <taxon>Bacteria</taxon>
        <taxon>Pseudomonadati</taxon>
        <taxon>Bacteroidota</taxon>
        <taxon>Cytophagia</taxon>
        <taxon>Cytophagales</taxon>
        <taxon>Flectobacillaceae</taxon>
        <taxon>Pseudarcicella</taxon>
    </lineage>
</organism>
<feature type="domain" description="UvrD-like helicase C-terminal" evidence="16">
    <location>
        <begin position="524"/>
        <end position="783"/>
    </location>
</feature>
<dbReference type="Gene3D" id="3.90.320.10">
    <property type="match status" value="1"/>
</dbReference>
<evidence type="ECO:0000256" key="7">
    <source>
        <dbReference type="ARBA" id="ARBA00022840"/>
    </source>
</evidence>
<dbReference type="GO" id="GO:0005829">
    <property type="term" value="C:cytosol"/>
    <property type="evidence" value="ECO:0007669"/>
    <property type="project" value="TreeGrafter"/>
</dbReference>
<dbReference type="PROSITE" id="PS51198">
    <property type="entry name" value="UVRD_HELICASE_ATP_BIND"/>
    <property type="match status" value="1"/>
</dbReference>
<evidence type="ECO:0000256" key="1">
    <source>
        <dbReference type="ARBA" id="ARBA00022722"/>
    </source>
</evidence>
<evidence type="ECO:0000313" key="17">
    <source>
        <dbReference type="EMBL" id="SFP08955.1"/>
    </source>
</evidence>
<dbReference type="Pfam" id="PF13361">
    <property type="entry name" value="UvrD_C"/>
    <property type="match status" value="2"/>
</dbReference>
<dbReference type="EMBL" id="FOXH01000001">
    <property type="protein sequence ID" value="SFP08955.1"/>
    <property type="molecule type" value="Genomic_DNA"/>
</dbReference>
<dbReference type="EC" id="5.6.2.4" evidence="12"/>
<keyword evidence="1" id="KW-0540">Nuclease</keyword>
<dbReference type="Proteomes" id="UP000199306">
    <property type="component" value="Unassembled WGS sequence"/>
</dbReference>
<keyword evidence="8" id="KW-0238">DNA-binding</keyword>
<comment type="catalytic activity">
    <reaction evidence="11">
        <text>Couples ATP hydrolysis with the unwinding of duplex DNA by translocating in the 3'-5' direction.</text>
        <dbReference type="EC" id="5.6.2.4"/>
    </reaction>
</comment>
<accession>A0A1I5MH92</accession>
<evidence type="ECO:0000256" key="13">
    <source>
        <dbReference type="ARBA" id="ARBA00048988"/>
    </source>
</evidence>
<proteinExistence type="predicted"/>
<dbReference type="GO" id="GO:0016887">
    <property type="term" value="F:ATP hydrolysis activity"/>
    <property type="evidence" value="ECO:0007669"/>
    <property type="project" value="RHEA"/>
</dbReference>
<keyword evidence="9" id="KW-0234">DNA repair</keyword>
<evidence type="ECO:0000256" key="3">
    <source>
        <dbReference type="ARBA" id="ARBA00022763"/>
    </source>
</evidence>
<dbReference type="PANTHER" id="PTHR11070:SF67">
    <property type="entry name" value="DNA 3'-5' HELICASE"/>
    <property type="match status" value="1"/>
</dbReference>
<evidence type="ECO:0000256" key="6">
    <source>
        <dbReference type="ARBA" id="ARBA00022839"/>
    </source>
</evidence>
<evidence type="ECO:0000259" key="16">
    <source>
        <dbReference type="PROSITE" id="PS51217"/>
    </source>
</evidence>
<dbReference type="InterPro" id="IPR027417">
    <property type="entry name" value="P-loop_NTPase"/>
</dbReference>
<keyword evidence="6 17" id="KW-0269">Exonuclease</keyword>
<dbReference type="PANTHER" id="PTHR11070">
    <property type="entry name" value="UVRD / RECB / PCRA DNA HELICASE FAMILY MEMBER"/>
    <property type="match status" value="1"/>
</dbReference>
<comment type="catalytic activity">
    <reaction evidence="13">
        <text>ATP + H2O = ADP + phosphate + H(+)</text>
        <dbReference type="Rhea" id="RHEA:13065"/>
        <dbReference type="ChEBI" id="CHEBI:15377"/>
        <dbReference type="ChEBI" id="CHEBI:15378"/>
        <dbReference type="ChEBI" id="CHEBI:30616"/>
        <dbReference type="ChEBI" id="CHEBI:43474"/>
        <dbReference type="ChEBI" id="CHEBI:456216"/>
        <dbReference type="EC" id="5.6.2.4"/>
    </reaction>
</comment>
<keyword evidence="7 14" id="KW-0067">ATP-binding</keyword>
<dbReference type="InterPro" id="IPR011604">
    <property type="entry name" value="PDDEXK-like_dom_sf"/>
</dbReference>
<keyword evidence="2 14" id="KW-0547">Nucleotide-binding</keyword>
<keyword evidence="10" id="KW-0413">Isomerase</keyword>
<evidence type="ECO:0000256" key="5">
    <source>
        <dbReference type="ARBA" id="ARBA00022806"/>
    </source>
</evidence>
<evidence type="ECO:0000256" key="2">
    <source>
        <dbReference type="ARBA" id="ARBA00022741"/>
    </source>
</evidence>
<feature type="binding site" evidence="14">
    <location>
        <begin position="20"/>
        <end position="27"/>
    </location>
    <ligand>
        <name>ATP</name>
        <dbReference type="ChEBI" id="CHEBI:30616"/>
    </ligand>
</feature>
<keyword evidence="4 14" id="KW-0378">Hydrolase</keyword>
<sequence length="1109" mass="126990">MTQSTLISQTRTPRFKIYSSSAGSGKTYTLAKEYLKLALKTSSQWYFTHILAVTFTNKAAEEMKERILKYLRQFSAEDPKDLEDSSGIFRQILEELQSEGIVIDEKELRARASRTFKHIIHEYANFSVSTIDSFVQRIVSAFTEELGFPFNFEVSLDSEVLMEAAVQKMMEKANSETFEHITEAIKSYALEKANEGKSWNNLPQELAGFGKNLLSDQNQEAIEKLTELTAEDFLVIERQLKQFCSYAEEKIQLTAKLFIETFESEDLLVEDFPYGQSGVAGHFLKIANGDFFKEAGTRVTKALETGEWYSKTKPAPVKAKIDGISEMLGIYGQMILDLQNEHKPKYFLYKELLKNIKKLSLLSQLKAEIRSIQDETGAIHISEFNRKILEIVLNEPVPFIYERLGDKYNHILIDEFQDTSILQWHNFLPLIENSLAGGHFNLAVGDAKQSIYRFRGGEMELIVKLHQKQIDSLLADFQENDFLAERYINILPYLTPENLNTNYRSTKEVIEFNNALFRKIKEDEANVNLAPSLPSVYDDHFEQKVPEKPKSGGHVQIDFLTKMPEISDDEQMFNRIVELINEALSAGYSYKDIAILSRKNKDSRNIANLLKEMGINVISSDSLSLSTSEAVSLVVALMKIIQNPDNRLAKYEAVYLFYRVVLHKIPSTKDNEEIKQAVENEDVLPFYDYLNHKGYGFDSFVLQQLSLYQIAERLIGVFGLFNHPKELDFLFRFLDVVLEFQTGKSTHLTDFLTFWEQKKVSLSISTPKGQDAVTVTSIHKSKGLEFPVVIVPNCNWTTDTELSTAIWAELPRDGYPELEIAESEKEKFLATASVSVNSKLEQTCLHEQYHTEKEKTFLESLNMLYVALTRPTQRLYLIVRKSVSNNSFEKTVGNLLYKFIDSPVIEEGVCYTEIINQGLDKNQQKNEEGMVESIEIKHITSSGKSNEVKLRHSAERLFDLKTLEKSKDYGNKVHAAFAKIRTIAEVDFALGEILREGLIIDSEIVSLKENILRIIGLEGIKPLFDVDATQVRNEREILMPEGQMLRPDRVVRFGRKIVILDYKTGSKSEKHKVQVEQYMNIYKEMGYDEVEGILVYLENLEVVQVTVNN</sequence>
<keyword evidence="5 14" id="KW-0347">Helicase</keyword>
<evidence type="ECO:0000256" key="10">
    <source>
        <dbReference type="ARBA" id="ARBA00023235"/>
    </source>
</evidence>
<name>A0A1I5MH92_9BACT</name>
<dbReference type="InterPro" id="IPR014017">
    <property type="entry name" value="DNA_helicase_UvrD-like_C"/>
</dbReference>
<dbReference type="InterPro" id="IPR014016">
    <property type="entry name" value="UvrD-like_ATP-bd"/>
</dbReference>
<reference evidence="17 18" key="1">
    <citation type="submission" date="2016-10" db="EMBL/GenBank/DDBJ databases">
        <authorList>
            <person name="de Groot N.N."/>
        </authorList>
    </citation>
    <scope>NUCLEOTIDE SEQUENCE [LARGE SCALE GENOMIC DNA]</scope>
    <source>
        <strain evidence="18">E92,LMG 26720,CCM 7988</strain>
    </source>
</reference>
<protein>
    <recommendedName>
        <fullName evidence="12">DNA 3'-5' helicase</fullName>
        <ecNumber evidence="12">5.6.2.4</ecNumber>
    </recommendedName>
</protein>
<dbReference type="GO" id="GO:0005524">
    <property type="term" value="F:ATP binding"/>
    <property type="evidence" value="ECO:0007669"/>
    <property type="project" value="UniProtKB-UniRule"/>
</dbReference>
<evidence type="ECO:0000256" key="12">
    <source>
        <dbReference type="ARBA" id="ARBA00034808"/>
    </source>
</evidence>